<dbReference type="SMART" id="SM00267">
    <property type="entry name" value="GGDEF"/>
    <property type="match status" value="1"/>
</dbReference>
<evidence type="ECO:0000259" key="6">
    <source>
        <dbReference type="PROSITE" id="PS50113"/>
    </source>
</evidence>
<dbReference type="SUPFAM" id="SSF52172">
    <property type="entry name" value="CheY-like"/>
    <property type="match status" value="1"/>
</dbReference>
<dbReference type="Pfam" id="PF00990">
    <property type="entry name" value="GGDEF"/>
    <property type="match status" value="1"/>
</dbReference>
<dbReference type="InterPro" id="IPR011006">
    <property type="entry name" value="CheY-like_superfamily"/>
</dbReference>
<dbReference type="InterPro" id="IPR035965">
    <property type="entry name" value="PAS-like_dom_sf"/>
</dbReference>
<keyword evidence="9" id="KW-0378">Hydrolase</keyword>
<dbReference type="Gene3D" id="1.20.5.390">
    <property type="entry name" value="L1 transposable element, trimerization domain"/>
    <property type="match status" value="1"/>
</dbReference>
<dbReference type="RefSeq" id="WP_173087188.1">
    <property type="nucleotide sequence ID" value="NZ_BLTE01000030.1"/>
</dbReference>
<dbReference type="Gene3D" id="3.30.70.270">
    <property type="match status" value="1"/>
</dbReference>
<reference evidence="9 10" key="1">
    <citation type="submission" date="2020-04" db="EMBL/GenBank/DDBJ databases">
        <authorList>
            <consortium name="Desulfovibrio sp. FSS-1 genome sequencing consortium"/>
            <person name="Shimoshige H."/>
            <person name="Kobayashi H."/>
            <person name="Maekawa T."/>
        </authorList>
    </citation>
    <scope>NUCLEOTIDE SEQUENCE [LARGE SCALE GENOMIC DNA]</scope>
    <source>
        <strain evidence="9 10">SIID29052-01</strain>
    </source>
</reference>
<dbReference type="PROSITE" id="PS50883">
    <property type="entry name" value="EAL"/>
    <property type="match status" value="1"/>
</dbReference>
<feature type="domain" description="GGDEF" evidence="8">
    <location>
        <begin position="333"/>
        <end position="466"/>
    </location>
</feature>
<dbReference type="InterPro" id="IPR000700">
    <property type="entry name" value="PAS-assoc_C"/>
</dbReference>
<dbReference type="PROSITE" id="PS50110">
    <property type="entry name" value="RESPONSE_REGULATORY"/>
    <property type="match status" value="1"/>
</dbReference>
<protein>
    <submittedName>
        <fullName evidence="9">Cyclic di-GMP phosphodiesterase Gmr</fullName>
        <ecNumber evidence="9">3.1.4.52</ecNumber>
    </submittedName>
</protein>
<dbReference type="InterPro" id="IPR001789">
    <property type="entry name" value="Sig_transdc_resp-reg_receiver"/>
</dbReference>
<keyword evidence="2" id="KW-0597">Phosphoprotein</keyword>
<keyword evidence="10" id="KW-1185">Reference proteome</keyword>
<evidence type="ECO:0000313" key="10">
    <source>
        <dbReference type="Proteomes" id="UP000494245"/>
    </source>
</evidence>
<dbReference type="SMART" id="SM00052">
    <property type="entry name" value="EAL"/>
    <property type="match status" value="1"/>
</dbReference>
<dbReference type="SUPFAM" id="SSF141868">
    <property type="entry name" value="EAL domain-like"/>
    <property type="match status" value="1"/>
</dbReference>
<gene>
    <name evidence="9" type="primary">gmr_2</name>
    <name evidence="9" type="ORF">NNJEOMEG_03926</name>
</gene>
<evidence type="ECO:0000256" key="2">
    <source>
        <dbReference type="PROSITE-ProRule" id="PRU00169"/>
    </source>
</evidence>
<dbReference type="Pfam" id="PF00072">
    <property type="entry name" value="Response_reg"/>
    <property type="match status" value="1"/>
</dbReference>
<dbReference type="InterPro" id="IPR049510">
    <property type="entry name" value="RssB-like_REC"/>
</dbReference>
<feature type="modified residue" description="4-aspartylphosphate" evidence="2">
    <location>
        <position position="57"/>
    </location>
</feature>
<dbReference type="FunFam" id="3.40.50.2300:FF:000301">
    <property type="entry name" value="Response regulator receiver"/>
    <property type="match status" value="1"/>
</dbReference>
<evidence type="ECO:0000256" key="1">
    <source>
        <dbReference type="ARBA" id="ARBA00051114"/>
    </source>
</evidence>
<sequence length="731" mass="82020">MIHDPVATVLTIDDEEVIRRSFQAYLEDSGFTVLQAQNGRIGLEVFRESHPDIILVDLRMPEMDGLEVLARVVREAPEVPIIVVSGTGMIQDAIEALRLGAWDYILKPVEDLGILEHSVRRALERAKLLKENKAYRENLENLVRRRTVELHDRTRQLEEANSKLQSEIEERKAAEAKFRSIFENAIEGIFQVDHQGQLVSANPAMARILGWNSVEELLAAKVGFGSLFLDDPGNREKFFRVLDDHFAVQAFETQIMRQDGQLRWGSVNAHTVSGKTGESIRFEGTLEDISDHKRFEEQLLHQSLHDALTGLPNRALFTDRLSQAISRCARHNSFFSLLYLDVDRFKVINDSLGHASGDQFLVLLAERLRSCTREADTLARLGGDEFAVISEQVRSLSGATLVAERILEEMRKPFTIDGREIYSTVSIGIICCSGYCGTAEEVLRDADLTMYRAKSNGKARFEVFDNALHEETIKLLTMETEFRHALARQEFELHYQPIVDVNNGETISLEALLRWKHPTRGYIPPLEFIPLAEENGLIVDLGWWVLEEACRQLSLFQKRFPKQNPLSMSVNISAKQFSQADLSGKLAALLGQSDIIPGTLELEITESVIMDQGAAAIGRLEELKDLGVKLYVDDFGTGYSSLSYLHRFPIDILKIDRSFIREIDATGGHAEIVRAIVGLGRNLGMALIAEGVETEAQLAVIRTLGCQFAQGYLYSRPLPAADIEAYIATKG</sequence>
<dbReference type="GO" id="GO:0071111">
    <property type="term" value="F:cyclic-guanylate-specific phosphodiesterase activity"/>
    <property type="evidence" value="ECO:0007669"/>
    <property type="project" value="UniProtKB-EC"/>
</dbReference>
<dbReference type="AlphaFoldDB" id="A0A6V8LUA7"/>
<accession>A0A6V8LUA7</accession>
<reference evidence="9 10" key="2">
    <citation type="submission" date="2020-05" db="EMBL/GenBank/DDBJ databases">
        <title>Draft genome sequence of Desulfovibrio sp. strainFSS-1.</title>
        <authorList>
            <person name="Shimoshige H."/>
            <person name="Kobayashi H."/>
            <person name="Maekawa T."/>
        </authorList>
    </citation>
    <scope>NUCLEOTIDE SEQUENCE [LARGE SCALE GENOMIC DNA]</scope>
    <source>
        <strain evidence="9 10">SIID29052-01</strain>
    </source>
</reference>
<comment type="caution">
    <text evidence="9">The sequence shown here is derived from an EMBL/GenBank/DDBJ whole genome shotgun (WGS) entry which is preliminary data.</text>
</comment>
<dbReference type="Gene3D" id="3.40.50.2300">
    <property type="match status" value="1"/>
</dbReference>
<feature type="domain" description="PAS" evidence="5">
    <location>
        <begin position="174"/>
        <end position="215"/>
    </location>
</feature>
<feature type="domain" description="Response regulatory" evidence="4">
    <location>
        <begin position="8"/>
        <end position="122"/>
    </location>
</feature>
<dbReference type="InterPro" id="IPR043128">
    <property type="entry name" value="Rev_trsase/Diguanyl_cyclase"/>
</dbReference>
<evidence type="ECO:0000259" key="4">
    <source>
        <dbReference type="PROSITE" id="PS50110"/>
    </source>
</evidence>
<dbReference type="InterPro" id="IPR029787">
    <property type="entry name" value="Nucleotide_cyclase"/>
</dbReference>
<organism evidence="9 10">
    <name type="scientific">Fundidesulfovibrio magnetotacticus</name>
    <dbReference type="NCBI Taxonomy" id="2730080"/>
    <lineage>
        <taxon>Bacteria</taxon>
        <taxon>Pseudomonadati</taxon>
        <taxon>Thermodesulfobacteriota</taxon>
        <taxon>Desulfovibrionia</taxon>
        <taxon>Desulfovibrionales</taxon>
        <taxon>Desulfovibrionaceae</taxon>
        <taxon>Fundidesulfovibrio</taxon>
    </lineage>
</organism>
<dbReference type="InterPro" id="IPR013767">
    <property type="entry name" value="PAS_fold"/>
</dbReference>
<dbReference type="Pfam" id="PF00563">
    <property type="entry name" value="EAL"/>
    <property type="match status" value="1"/>
</dbReference>
<dbReference type="Gene3D" id="3.20.20.450">
    <property type="entry name" value="EAL domain"/>
    <property type="match status" value="1"/>
</dbReference>
<feature type="domain" description="EAL" evidence="7">
    <location>
        <begin position="475"/>
        <end position="731"/>
    </location>
</feature>
<dbReference type="SUPFAM" id="SSF55785">
    <property type="entry name" value="PYP-like sensor domain (PAS domain)"/>
    <property type="match status" value="1"/>
</dbReference>
<evidence type="ECO:0000313" key="9">
    <source>
        <dbReference type="EMBL" id="GFK96052.1"/>
    </source>
</evidence>
<dbReference type="Pfam" id="PF00989">
    <property type="entry name" value="PAS"/>
    <property type="match status" value="1"/>
</dbReference>
<dbReference type="NCBIfam" id="TIGR00254">
    <property type="entry name" value="GGDEF"/>
    <property type="match status" value="1"/>
</dbReference>
<evidence type="ECO:0000256" key="3">
    <source>
        <dbReference type="SAM" id="Coils"/>
    </source>
</evidence>
<keyword evidence="3" id="KW-0175">Coiled coil</keyword>
<dbReference type="SMART" id="SM00448">
    <property type="entry name" value="REC"/>
    <property type="match status" value="1"/>
</dbReference>
<dbReference type="InterPro" id="IPR000014">
    <property type="entry name" value="PAS"/>
</dbReference>
<dbReference type="GO" id="GO:0000160">
    <property type="term" value="P:phosphorelay signal transduction system"/>
    <property type="evidence" value="ECO:0007669"/>
    <property type="project" value="InterPro"/>
</dbReference>
<dbReference type="PANTHER" id="PTHR44757">
    <property type="entry name" value="DIGUANYLATE CYCLASE DGCP"/>
    <property type="match status" value="1"/>
</dbReference>
<proteinExistence type="predicted"/>
<dbReference type="PROSITE" id="PS50113">
    <property type="entry name" value="PAC"/>
    <property type="match status" value="1"/>
</dbReference>
<evidence type="ECO:0000259" key="7">
    <source>
        <dbReference type="PROSITE" id="PS50883"/>
    </source>
</evidence>
<dbReference type="PANTHER" id="PTHR44757:SF2">
    <property type="entry name" value="BIOFILM ARCHITECTURE MAINTENANCE PROTEIN MBAA"/>
    <property type="match status" value="1"/>
</dbReference>
<dbReference type="GO" id="GO:0071732">
    <property type="term" value="P:cellular response to nitric oxide"/>
    <property type="evidence" value="ECO:0007669"/>
    <property type="project" value="UniProtKB-ARBA"/>
</dbReference>
<dbReference type="Gene3D" id="3.30.450.20">
    <property type="entry name" value="PAS domain"/>
    <property type="match status" value="1"/>
</dbReference>
<dbReference type="InterPro" id="IPR000160">
    <property type="entry name" value="GGDEF_dom"/>
</dbReference>
<evidence type="ECO:0000259" key="8">
    <source>
        <dbReference type="PROSITE" id="PS50887"/>
    </source>
</evidence>
<dbReference type="InterPro" id="IPR035919">
    <property type="entry name" value="EAL_sf"/>
</dbReference>
<dbReference type="Proteomes" id="UP000494245">
    <property type="component" value="Unassembled WGS sequence"/>
</dbReference>
<dbReference type="FunFam" id="3.20.20.450:FF:000001">
    <property type="entry name" value="Cyclic di-GMP phosphodiesterase yahA"/>
    <property type="match status" value="1"/>
</dbReference>
<name>A0A6V8LUA7_9BACT</name>
<dbReference type="InterPro" id="IPR001633">
    <property type="entry name" value="EAL_dom"/>
</dbReference>
<dbReference type="EC" id="3.1.4.52" evidence="9"/>
<dbReference type="FunFam" id="3.30.70.270:FF:000001">
    <property type="entry name" value="Diguanylate cyclase domain protein"/>
    <property type="match status" value="1"/>
</dbReference>
<dbReference type="PROSITE" id="PS50112">
    <property type="entry name" value="PAS"/>
    <property type="match status" value="1"/>
</dbReference>
<dbReference type="InterPro" id="IPR052155">
    <property type="entry name" value="Biofilm_reg_signaling"/>
</dbReference>
<dbReference type="EMBL" id="BLTE01000030">
    <property type="protein sequence ID" value="GFK96052.1"/>
    <property type="molecule type" value="Genomic_DNA"/>
</dbReference>
<dbReference type="SMART" id="SM00091">
    <property type="entry name" value="PAS"/>
    <property type="match status" value="1"/>
</dbReference>
<comment type="catalytic activity">
    <reaction evidence="1">
        <text>3',3'-c-di-GMP + H2O = 5'-phosphoguanylyl(3'-&gt;5')guanosine + H(+)</text>
        <dbReference type="Rhea" id="RHEA:24902"/>
        <dbReference type="ChEBI" id="CHEBI:15377"/>
        <dbReference type="ChEBI" id="CHEBI:15378"/>
        <dbReference type="ChEBI" id="CHEBI:58754"/>
        <dbReference type="ChEBI" id="CHEBI:58805"/>
        <dbReference type="EC" id="3.1.4.52"/>
    </reaction>
    <physiologicalReaction direction="left-to-right" evidence="1">
        <dbReference type="Rhea" id="RHEA:24903"/>
    </physiologicalReaction>
</comment>
<dbReference type="GO" id="GO:0006355">
    <property type="term" value="P:regulation of DNA-templated transcription"/>
    <property type="evidence" value="ECO:0007669"/>
    <property type="project" value="InterPro"/>
</dbReference>
<dbReference type="CDD" id="cd01949">
    <property type="entry name" value="GGDEF"/>
    <property type="match status" value="1"/>
</dbReference>
<feature type="coiled-coil region" evidence="3">
    <location>
        <begin position="125"/>
        <end position="177"/>
    </location>
</feature>
<dbReference type="PROSITE" id="PS50887">
    <property type="entry name" value="GGDEF"/>
    <property type="match status" value="1"/>
</dbReference>
<dbReference type="CDD" id="cd17555">
    <property type="entry name" value="REC_RssB-like"/>
    <property type="match status" value="1"/>
</dbReference>
<dbReference type="CDD" id="cd01948">
    <property type="entry name" value="EAL"/>
    <property type="match status" value="1"/>
</dbReference>
<dbReference type="NCBIfam" id="TIGR00229">
    <property type="entry name" value="sensory_box"/>
    <property type="match status" value="1"/>
</dbReference>
<dbReference type="SUPFAM" id="SSF55073">
    <property type="entry name" value="Nucleotide cyclase"/>
    <property type="match status" value="1"/>
</dbReference>
<evidence type="ECO:0000259" key="5">
    <source>
        <dbReference type="PROSITE" id="PS50112"/>
    </source>
</evidence>
<dbReference type="CDD" id="cd00130">
    <property type="entry name" value="PAS"/>
    <property type="match status" value="1"/>
</dbReference>
<feature type="domain" description="PAC" evidence="6">
    <location>
        <begin position="249"/>
        <end position="301"/>
    </location>
</feature>